<evidence type="ECO:0000256" key="3">
    <source>
        <dbReference type="ARBA" id="ARBA00022691"/>
    </source>
</evidence>
<dbReference type="EMBL" id="CP155447">
    <property type="protein sequence ID" value="XBH06051.1"/>
    <property type="molecule type" value="Genomic_DNA"/>
</dbReference>
<evidence type="ECO:0000313" key="5">
    <source>
        <dbReference type="EMBL" id="XBH06051.1"/>
    </source>
</evidence>
<dbReference type="InterPro" id="IPR029063">
    <property type="entry name" value="SAM-dependent_MTases_sf"/>
</dbReference>
<dbReference type="InterPro" id="IPR013216">
    <property type="entry name" value="Methyltransf_11"/>
</dbReference>
<accession>A0AAU7CLF7</accession>
<reference evidence="5" key="1">
    <citation type="submission" date="2024-05" db="EMBL/GenBank/DDBJ databases">
        <title>Planctomycetes of the genus Singulisphaera possess chitinolytic capabilities.</title>
        <authorList>
            <person name="Ivanova A."/>
        </authorList>
    </citation>
    <scope>NUCLEOTIDE SEQUENCE</scope>
    <source>
        <strain evidence="5">Ch08T</strain>
    </source>
</reference>
<keyword evidence="1 5" id="KW-0489">Methyltransferase</keyword>
<feature type="domain" description="Methyltransferase type 11" evidence="4">
    <location>
        <begin position="49"/>
        <end position="143"/>
    </location>
</feature>
<gene>
    <name evidence="5" type="ORF">V5E97_08450</name>
</gene>
<keyword evidence="3" id="KW-0949">S-adenosyl-L-methionine</keyword>
<dbReference type="GO" id="GO:0032259">
    <property type="term" value="P:methylation"/>
    <property type="evidence" value="ECO:0007669"/>
    <property type="project" value="UniProtKB-KW"/>
</dbReference>
<proteinExistence type="predicted"/>
<dbReference type="AlphaFoldDB" id="A0AAU7CLF7"/>
<dbReference type="PANTHER" id="PTHR43464">
    <property type="entry name" value="METHYLTRANSFERASE"/>
    <property type="match status" value="1"/>
</dbReference>
<dbReference type="CDD" id="cd02440">
    <property type="entry name" value="AdoMet_MTases"/>
    <property type="match status" value="1"/>
</dbReference>
<evidence type="ECO:0000256" key="2">
    <source>
        <dbReference type="ARBA" id="ARBA00022679"/>
    </source>
</evidence>
<protein>
    <submittedName>
        <fullName evidence="5">Class I SAM-dependent methyltransferase</fullName>
    </submittedName>
</protein>
<keyword evidence="2" id="KW-0808">Transferase</keyword>
<dbReference type="Gene3D" id="3.40.50.150">
    <property type="entry name" value="Vaccinia Virus protein VP39"/>
    <property type="match status" value="1"/>
</dbReference>
<dbReference type="SUPFAM" id="SSF53335">
    <property type="entry name" value="S-adenosyl-L-methionine-dependent methyltransferases"/>
    <property type="match status" value="1"/>
</dbReference>
<organism evidence="5">
    <name type="scientific">Singulisphaera sp. Ch08</name>
    <dbReference type="NCBI Taxonomy" id="3120278"/>
    <lineage>
        <taxon>Bacteria</taxon>
        <taxon>Pseudomonadati</taxon>
        <taxon>Planctomycetota</taxon>
        <taxon>Planctomycetia</taxon>
        <taxon>Isosphaerales</taxon>
        <taxon>Isosphaeraceae</taxon>
        <taxon>Singulisphaera</taxon>
    </lineage>
</organism>
<name>A0AAU7CLF7_9BACT</name>
<evidence type="ECO:0000256" key="1">
    <source>
        <dbReference type="ARBA" id="ARBA00022603"/>
    </source>
</evidence>
<dbReference type="GO" id="GO:0008757">
    <property type="term" value="F:S-adenosylmethionine-dependent methyltransferase activity"/>
    <property type="evidence" value="ECO:0007669"/>
    <property type="project" value="InterPro"/>
</dbReference>
<dbReference type="Pfam" id="PF08241">
    <property type="entry name" value="Methyltransf_11"/>
    <property type="match status" value="1"/>
</dbReference>
<evidence type="ECO:0000259" key="4">
    <source>
        <dbReference type="Pfam" id="PF08241"/>
    </source>
</evidence>
<dbReference type="RefSeq" id="WP_406698902.1">
    <property type="nucleotide sequence ID" value="NZ_CP155447.1"/>
</dbReference>
<sequence length="234" mass="25839">MTSSRKDQPLYDEIGAAYAVKVDTSTYNALYERPAMLALLPPVQGRDVLDAGCGPGWYSEQLLARGARVTAMDASSTMAAYTQTRVGDRAAVHVADLADPLRFATDSQFDVIVAPLVLHYLPVLAPTFQEFHRVLRPGGHLVFSTHHPGSEAERLGAISYFETEQVEETWDDVGQVRFYRRPLSDIFEALATAGFLTEQVVEPRPSAALRTADPAAYKRLLQRPAFLLVRARSC</sequence>
<dbReference type="PANTHER" id="PTHR43464:SF19">
    <property type="entry name" value="UBIQUINONE BIOSYNTHESIS O-METHYLTRANSFERASE, MITOCHONDRIAL"/>
    <property type="match status" value="1"/>
</dbReference>